<keyword evidence="20" id="KW-0479">Metal-binding</keyword>
<evidence type="ECO:0000256" key="1">
    <source>
        <dbReference type="ARBA" id="ARBA00004651"/>
    </source>
</evidence>
<keyword evidence="12" id="KW-1278">Translocase</keyword>
<feature type="transmembrane region" description="Helical" evidence="20">
    <location>
        <begin position="323"/>
        <end position="346"/>
    </location>
</feature>
<dbReference type="PRINTS" id="PR00121">
    <property type="entry name" value="NAKATPASE"/>
</dbReference>
<dbReference type="Proteomes" id="UP000094527">
    <property type="component" value="Unassembled WGS sequence"/>
</dbReference>
<dbReference type="GO" id="GO:0030007">
    <property type="term" value="P:intracellular potassium ion homeostasis"/>
    <property type="evidence" value="ECO:0007669"/>
    <property type="project" value="TreeGrafter"/>
</dbReference>
<keyword evidence="6" id="KW-0597">Phosphoprotein</keyword>
<evidence type="ECO:0000313" key="24">
    <source>
        <dbReference type="Proteomes" id="UP000094527"/>
    </source>
</evidence>
<comment type="function">
    <text evidence="18">This is the catalytic component of the active enzyme, which catalyzes the hydrolysis of ATP coupled with the exchange of sodium and potassium ions across the plasma membrane. This action creates the electrochemical gradient of sodium and potassium ions, providing the energy for active transport of various nutrients.</text>
</comment>
<feature type="compositionally biased region" description="Basic and acidic residues" evidence="21">
    <location>
        <begin position="225"/>
        <end position="236"/>
    </location>
</feature>
<comment type="subcellular location">
    <subcellularLocation>
        <location evidence="1 20">Cell membrane</location>
        <topology evidence="1 20">Multi-pass membrane protein</topology>
    </subcellularLocation>
</comment>
<dbReference type="Pfam" id="PF00122">
    <property type="entry name" value="E1-E2_ATPase"/>
    <property type="match status" value="1"/>
</dbReference>
<keyword evidence="14" id="KW-0915">Sodium</keyword>
<dbReference type="GO" id="GO:0005524">
    <property type="term" value="F:ATP binding"/>
    <property type="evidence" value="ECO:0007669"/>
    <property type="project" value="UniProtKB-KW"/>
</dbReference>
<dbReference type="PROSITE" id="PS00154">
    <property type="entry name" value="ATPASE_E1_E2"/>
    <property type="match status" value="1"/>
</dbReference>
<organism evidence="23 24">
    <name type="scientific">Orchesella cincta</name>
    <name type="common">Springtail</name>
    <name type="synonym">Podura cincta</name>
    <dbReference type="NCBI Taxonomy" id="48709"/>
    <lineage>
        <taxon>Eukaryota</taxon>
        <taxon>Metazoa</taxon>
        <taxon>Ecdysozoa</taxon>
        <taxon>Arthropoda</taxon>
        <taxon>Hexapoda</taxon>
        <taxon>Collembola</taxon>
        <taxon>Entomobryomorpha</taxon>
        <taxon>Entomobryoidea</taxon>
        <taxon>Orchesellidae</taxon>
        <taxon>Orchesellinae</taxon>
        <taxon>Orchesella</taxon>
    </lineage>
</organism>
<evidence type="ECO:0000256" key="5">
    <source>
        <dbReference type="ARBA" id="ARBA00022538"/>
    </source>
</evidence>
<evidence type="ECO:0000256" key="2">
    <source>
        <dbReference type="ARBA" id="ARBA00006934"/>
    </source>
</evidence>
<dbReference type="PRINTS" id="PR00119">
    <property type="entry name" value="CATATPASE"/>
</dbReference>
<keyword evidence="10 20" id="KW-0067">ATP-binding</keyword>
<dbReference type="PANTHER" id="PTHR43294">
    <property type="entry name" value="SODIUM/POTASSIUM-TRANSPORTING ATPASE SUBUNIT ALPHA"/>
    <property type="match status" value="1"/>
</dbReference>
<dbReference type="Gene3D" id="3.40.50.1000">
    <property type="entry name" value="HAD superfamily/HAD-like"/>
    <property type="match status" value="1"/>
</dbReference>
<feature type="transmembrane region" description="Helical" evidence="20">
    <location>
        <begin position="864"/>
        <end position="883"/>
    </location>
</feature>
<dbReference type="InterPro" id="IPR006068">
    <property type="entry name" value="ATPase_P-typ_cation-transptr_C"/>
</dbReference>
<evidence type="ECO:0000259" key="22">
    <source>
        <dbReference type="SMART" id="SM00831"/>
    </source>
</evidence>
<dbReference type="InterPro" id="IPR023298">
    <property type="entry name" value="ATPase_P-typ_TM_dom_sf"/>
</dbReference>
<evidence type="ECO:0000256" key="17">
    <source>
        <dbReference type="ARBA" id="ARBA00023201"/>
    </source>
</evidence>
<dbReference type="GO" id="GO:0005886">
    <property type="term" value="C:plasma membrane"/>
    <property type="evidence" value="ECO:0007669"/>
    <property type="project" value="UniProtKB-SubCell"/>
</dbReference>
<dbReference type="OrthoDB" id="3352408at2759"/>
<dbReference type="FunFam" id="1.20.1110.10:FF:000095">
    <property type="entry name" value="Sodium/potassium-transporting ATPase subunit alpha-1"/>
    <property type="match status" value="1"/>
</dbReference>
<dbReference type="InterPro" id="IPR001757">
    <property type="entry name" value="P_typ_ATPase"/>
</dbReference>
<feature type="transmembrane region" description="Helical" evidence="20">
    <location>
        <begin position="297"/>
        <end position="317"/>
    </location>
</feature>
<evidence type="ECO:0000256" key="15">
    <source>
        <dbReference type="ARBA" id="ARBA00023065"/>
    </source>
</evidence>
<feature type="region of interest" description="Disordered" evidence="21">
    <location>
        <begin position="217"/>
        <end position="236"/>
    </location>
</feature>
<comment type="subunit">
    <text evidence="19">The sodium/potassium-transporting ATPase is composed of a catalytic alpha subunit, an auxiliary non-catalytic beta subunit and an additional regulatory subunit.</text>
</comment>
<dbReference type="Gene3D" id="1.20.1110.10">
    <property type="entry name" value="Calcium-transporting ATPase, transmembrane domain"/>
    <property type="match status" value="1"/>
</dbReference>
<dbReference type="SUPFAM" id="SSF81653">
    <property type="entry name" value="Calcium ATPase, transduction domain A"/>
    <property type="match status" value="1"/>
</dbReference>
<keyword evidence="5 20" id="KW-0633">Potassium transport</keyword>
<keyword evidence="7" id="KW-0740">Sodium/potassium transport</keyword>
<evidence type="ECO:0000256" key="10">
    <source>
        <dbReference type="ARBA" id="ARBA00022840"/>
    </source>
</evidence>
<keyword evidence="11 20" id="KW-0630">Potassium</keyword>
<dbReference type="SFLD" id="SFLDF00027">
    <property type="entry name" value="p-type_atpase"/>
    <property type="match status" value="1"/>
</dbReference>
<reference evidence="23 24" key="1">
    <citation type="journal article" date="2016" name="Genome Biol. Evol.">
        <title>Gene Family Evolution Reflects Adaptation to Soil Environmental Stressors in the Genome of the Collembolan Orchesella cincta.</title>
        <authorList>
            <person name="Faddeeva-Vakhrusheva A."/>
            <person name="Derks M.F."/>
            <person name="Anvar S.Y."/>
            <person name="Agamennone V."/>
            <person name="Suring W."/>
            <person name="Smit S."/>
            <person name="van Straalen N.M."/>
            <person name="Roelofs D."/>
        </authorList>
    </citation>
    <scope>NUCLEOTIDE SEQUENCE [LARGE SCALE GENOMIC DNA]</scope>
    <source>
        <tissue evidence="23">Mixed pool</tissue>
    </source>
</reference>
<dbReference type="SUPFAM" id="SSF56784">
    <property type="entry name" value="HAD-like"/>
    <property type="match status" value="1"/>
</dbReference>
<keyword evidence="4" id="KW-1003">Cell membrane</keyword>
<protein>
    <recommendedName>
        <fullName evidence="20">Sodium/potassium-transporting ATPase subunit alpha</fullName>
    </recommendedName>
</protein>
<feature type="transmembrane region" description="Helical" evidence="20">
    <location>
        <begin position="103"/>
        <end position="121"/>
    </location>
</feature>
<dbReference type="GO" id="GO:1902600">
    <property type="term" value="P:proton transmembrane transport"/>
    <property type="evidence" value="ECO:0007669"/>
    <property type="project" value="TreeGrafter"/>
</dbReference>
<gene>
    <name evidence="23" type="ORF">Ocin01_07570</name>
</gene>
<evidence type="ECO:0000256" key="13">
    <source>
        <dbReference type="ARBA" id="ARBA00022989"/>
    </source>
</evidence>
<evidence type="ECO:0000256" key="9">
    <source>
        <dbReference type="ARBA" id="ARBA00022741"/>
    </source>
</evidence>
<dbReference type="PANTHER" id="PTHR43294:SF13">
    <property type="entry name" value="SODIUM_POTASSIUM-TRANSPORTING ATPASE SUBUNIT ALPHA"/>
    <property type="match status" value="1"/>
</dbReference>
<dbReference type="FunFam" id="2.70.150.10:FF:000003">
    <property type="entry name" value="Sodium/potassium-transporting ATPase subunit alpha"/>
    <property type="match status" value="1"/>
</dbReference>
<keyword evidence="24" id="KW-1185">Reference proteome</keyword>
<evidence type="ECO:0000256" key="3">
    <source>
        <dbReference type="ARBA" id="ARBA00022448"/>
    </source>
</evidence>
<evidence type="ECO:0000256" key="8">
    <source>
        <dbReference type="ARBA" id="ARBA00022692"/>
    </source>
</evidence>
<evidence type="ECO:0000256" key="19">
    <source>
        <dbReference type="ARBA" id="ARBA00038795"/>
    </source>
</evidence>
<dbReference type="Gene3D" id="3.40.1110.10">
    <property type="entry name" value="Calcium-transporting ATPase, cytoplasmic domain N"/>
    <property type="match status" value="1"/>
</dbReference>
<evidence type="ECO:0000256" key="18">
    <source>
        <dbReference type="ARBA" id="ARBA00037422"/>
    </source>
</evidence>
<keyword evidence="13 20" id="KW-1133">Transmembrane helix</keyword>
<dbReference type="InterPro" id="IPR036412">
    <property type="entry name" value="HAD-like_sf"/>
</dbReference>
<dbReference type="SMART" id="SM00831">
    <property type="entry name" value="Cation_ATPase_N"/>
    <property type="match status" value="1"/>
</dbReference>
<evidence type="ECO:0000313" key="23">
    <source>
        <dbReference type="EMBL" id="ODM99113.1"/>
    </source>
</evidence>
<dbReference type="NCBIfam" id="TIGR01494">
    <property type="entry name" value="ATPase_P-type"/>
    <property type="match status" value="3"/>
</dbReference>
<proteinExistence type="inferred from homology"/>
<evidence type="ECO:0000256" key="16">
    <source>
        <dbReference type="ARBA" id="ARBA00023136"/>
    </source>
</evidence>
<dbReference type="OMA" id="KCMELQF"/>
<dbReference type="InterPro" id="IPR005775">
    <property type="entry name" value="P-type_ATPase_IIC"/>
</dbReference>
<dbReference type="InterPro" id="IPR023299">
    <property type="entry name" value="ATPase_P-typ_cyto_dom_N"/>
</dbReference>
<dbReference type="SFLD" id="SFLDG00002">
    <property type="entry name" value="C1.7:_P-type_atpase_like"/>
    <property type="match status" value="1"/>
</dbReference>
<evidence type="ECO:0000256" key="12">
    <source>
        <dbReference type="ARBA" id="ARBA00022967"/>
    </source>
</evidence>
<evidence type="ECO:0000256" key="11">
    <source>
        <dbReference type="ARBA" id="ARBA00022958"/>
    </source>
</evidence>
<feature type="transmembrane region" description="Helical" evidence="20">
    <location>
        <begin position="133"/>
        <end position="151"/>
    </location>
</feature>
<evidence type="ECO:0000256" key="20">
    <source>
        <dbReference type="RuleBase" id="RU362084"/>
    </source>
</evidence>
<dbReference type="FunFam" id="3.40.50.1000:FF:000083">
    <property type="entry name" value="Sodium/potassium-transporting ATPase subunit alpha"/>
    <property type="match status" value="1"/>
</dbReference>
<dbReference type="InterPro" id="IPR018303">
    <property type="entry name" value="ATPase_P-typ_P_site"/>
</dbReference>
<dbReference type="FunFam" id="3.40.1110.10:FF:000001">
    <property type="entry name" value="Sodium/potassium-transporting ATPase subunit alpha"/>
    <property type="match status" value="1"/>
</dbReference>
<dbReference type="InterPro" id="IPR050510">
    <property type="entry name" value="Cation_transp_ATPase_P-type"/>
</dbReference>
<sequence>MPGKKNGSYAMDNPGFENDLQMVEIQSPKSPDTGNQPKGFECDDHRVPLETLLKRYGANVTKGLKEDQVQANRAKYGKNILIPPKKPSLIFVLFKEIWGGLNLLLWACGFLCIISYLFQFLITPDNIAPDNLILFVSIVLVVHVSGTCSFYQDFKSDRIMESFKDMVPRQSIVLRNGKKMEMEVAEIVVGDIVEVKFGDLIPADIRILESHDFKVDNSSLTGESEPQKRSPECTHDEPMETKNLAFFSTNALEGVATGLVIRVGSNTLMGQLASLASNVDGGNSPLGIELNNFIKIMTIRSVVFGLSFFGVAMFLGYGLQNSVYFVIGIVVANVPEGLALTFTMTLSVAAQKMAKKNCLVKHLHAVEALGSTSVICSDKTGTLTQNKMSVAHLWFNNEIAEADTSEFQTGQNFDSDDPGFMALANVAMLCSRANFSPGQETVPVLKRLVQGDASETAILKCMELQFGNVAKYRQKYPKLCEIPFNSTNKFQVSIHDMRNPADPRYLLVMKGAPERIINLCSKILINNKEYDLDQQWREEFNKVYHTLGTYGERVLGFCDCKLPLDRYPVGVEFSEDDPNFLDVGFRFVGLMSMIDPPRAAVPDAVARCRSAGIKVVMVTGDHPVTATAIARAVGIITPGNETIEEMAISQGVSVEDINPAEVKAAVVSGAELKLLSPEELRNVIHNHEEIVFARTSPEQKYIIVDAFQDLGYVVASTGDGVNDSPALKKADIGIAMGITGSEVSKETADMILMDDNFATIVTGVEEGRLIFDNLKKLLAYQLADNIAEMYSVMFFIILGVPLQMGTIAMLLSVCGTDVWPAIALSYETAESDIMKLKPRNPREDKMVTPQLLSYCYGQNSFMEVFSGYFVSAVCYMLNGWMPWDLLWNQSAWNSKAINDMKDSYNQEWTYFARQELTFTAQTTFFISIVLTQIANVYCCKTRRMSLYQKGIGNMRMNIGVCFAILLACFLIYTPYLNFYVNFRYVRPEMWLAPIPFMLYMHFYDEIRKLIIRVSKGWLHTEFNY</sequence>
<keyword evidence="17" id="KW-0739">Sodium transport</keyword>
<evidence type="ECO:0000256" key="7">
    <source>
        <dbReference type="ARBA" id="ARBA00022607"/>
    </source>
</evidence>
<dbReference type="AlphaFoldDB" id="A0A1D2N1E7"/>
<dbReference type="GO" id="GO:1990573">
    <property type="term" value="P:potassium ion import across plasma membrane"/>
    <property type="evidence" value="ECO:0007669"/>
    <property type="project" value="TreeGrafter"/>
</dbReference>
<dbReference type="GO" id="GO:0016887">
    <property type="term" value="F:ATP hydrolysis activity"/>
    <property type="evidence" value="ECO:0007669"/>
    <property type="project" value="InterPro"/>
</dbReference>
<keyword evidence="15 20" id="KW-0406">Ion transport</keyword>
<dbReference type="GO" id="GO:0006883">
    <property type="term" value="P:intracellular sodium ion homeostasis"/>
    <property type="evidence" value="ECO:0007669"/>
    <property type="project" value="TreeGrafter"/>
</dbReference>
<dbReference type="Pfam" id="PF13246">
    <property type="entry name" value="Cation_ATPase"/>
    <property type="match status" value="1"/>
</dbReference>
<dbReference type="GO" id="GO:0005391">
    <property type="term" value="F:P-type sodium:potassium-exchanging transporter activity"/>
    <property type="evidence" value="ECO:0007669"/>
    <property type="project" value="TreeGrafter"/>
</dbReference>
<dbReference type="InterPro" id="IPR008250">
    <property type="entry name" value="ATPase_P-typ_transduc_dom_A_sf"/>
</dbReference>
<dbReference type="SUPFAM" id="SSF81665">
    <property type="entry name" value="Calcium ATPase, transmembrane domain M"/>
    <property type="match status" value="1"/>
</dbReference>
<dbReference type="GO" id="GO:0046872">
    <property type="term" value="F:metal ion binding"/>
    <property type="evidence" value="ECO:0007669"/>
    <property type="project" value="UniProtKB-KW"/>
</dbReference>
<dbReference type="InterPro" id="IPR023214">
    <property type="entry name" value="HAD_sf"/>
</dbReference>
<dbReference type="Gene3D" id="2.70.150.10">
    <property type="entry name" value="Calcium-transporting ATPase, cytoplasmic transduction domain A"/>
    <property type="match status" value="1"/>
</dbReference>
<dbReference type="STRING" id="48709.A0A1D2N1E7"/>
<comment type="caution">
    <text evidence="20">Lacks conserved residue(s) required for the propagation of feature annotation.</text>
</comment>
<dbReference type="EMBL" id="LJIJ01000298">
    <property type="protein sequence ID" value="ODM99113.1"/>
    <property type="molecule type" value="Genomic_DNA"/>
</dbReference>
<feature type="transmembrane region" description="Helical" evidence="20">
    <location>
        <begin position="958"/>
        <end position="978"/>
    </location>
</feature>
<evidence type="ECO:0000256" key="6">
    <source>
        <dbReference type="ARBA" id="ARBA00022553"/>
    </source>
</evidence>
<accession>A0A1D2N1E7</accession>
<dbReference type="NCBIfam" id="TIGR01106">
    <property type="entry name" value="ATPase-IIC_X-K"/>
    <property type="match status" value="1"/>
</dbReference>
<dbReference type="GO" id="GO:0036376">
    <property type="term" value="P:sodium ion export across plasma membrane"/>
    <property type="evidence" value="ECO:0007669"/>
    <property type="project" value="TreeGrafter"/>
</dbReference>
<keyword evidence="16 20" id="KW-0472">Membrane</keyword>
<evidence type="ECO:0000256" key="14">
    <source>
        <dbReference type="ARBA" id="ARBA00023053"/>
    </source>
</evidence>
<dbReference type="InterPro" id="IPR044492">
    <property type="entry name" value="P_typ_ATPase_HD_dom"/>
</dbReference>
<dbReference type="FunFam" id="3.40.50.1000:FF:000001">
    <property type="entry name" value="Phospholipid-transporting ATPase IC"/>
    <property type="match status" value="1"/>
</dbReference>
<feature type="transmembrane region" description="Helical" evidence="20">
    <location>
        <begin position="918"/>
        <end position="938"/>
    </location>
</feature>
<keyword evidence="9 20" id="KW-0547">Nucleotide-binding</keyword>
<keyword evidence="8 20" id="KW-0812">Transmembrane</keyword>
<dbReference type="SUPFAM" id="SSF81660">
    <property type="entry name" value="Metal cation-transporting ATPase, ATP-binding domain N"/>
    <property type="match status" value="1"/>
</dbReference>
<evidence type="ECO:0000256" key="4">
    <source>
        <dbReference type="ARBA" id="ARBA00022475"/>
    </source>
</evidence>
<feature type="domain" description="Cation-transporting P-type ATPase N-terminal" evidence="22">
    <location>
        <begin position="43"/>
        <end position="117"/>
    </location>
</feature>
<evidence type="ECO:0000256" key="21">
    <source>
        <dbReference type="SAM" id="MobiDB-lite"/>
    </source>
</evidence>
<dbReference type="InterPro" id="IPR004014">
    <property type="entry name" value="ATPase_P-typ_cation-transptr_N"/>
</dbReference>
<dbReference type="SFLD" id="SFLDS00003">
    <property type="entry name" value="Haloacid_Dehalogenase"/>
    <property type="match status" value="1"/>
</dbReference>
<dbReference type="Pfam" id="PF00689">
    <property type="entry name" value="Cation_ATPase_C"/>
    <property type="match status" value="1"/>
</dbReference>
<dbReference type="Pfam" id="PF00690">
    <property type="entry name" value="Cation_ATPase_N"/>
    <property type="match status" value="1"/>
</dbReference>
<keyword evidence="3 20" id="KW-0813">Transport</keyword>
<comment type="caution">
    <text evidence="23">The sequence shown here is derived from an EMBL/GenBank/DDBJ whole genome shotgun (WGS) entry which is preliminary data.</text>
</comment>
<comment type="similarity">
    <text evidence="2 20">Belongs to the cation transport ATPase (P-type) (TC 3.A.3) family. Type IIC subfamily.</text>
</comment>
<name>A0A1D2N1E7_ORCCI</name>
<dbReference type="InterPro" id="IPR059000">
    <property type="entry name" value="ATPase_P-type_domA"/>
</dbReference>